<keyword evidence="3" id="KW-0067">ATP-binding</keyword>
<dbReference type="InterPro" id="IPR006500">
    <property type="entry name" value="Helicase_put_C_phage/plasmid"/>
</dbReference>
<dbReference type="InParanoid" id="A0A371RGG8"/>
<evidence type="ECO:0000256" key="3">
    <source>
        <dbReference type="ARBA" id="ARBA00022840"/>
    </source>
</evidence>
<dbReference type="InterPro" id="IPR014015">
    <property type="entry name" value="Helicase_SF3_DNA-vir"/>
</dbReference>
<accession>A0A371RGG8</accession>
<dbReference type="Pfam" id="PF19263">
    <property type="entry name" value="DUF5906"/>
    <property type="match status" value="1"/>
</dbReference>
<dbReference type="InterPro" id="IPR014818">
    <property type="entry name" value="Phage/plasmid_primase_P4_C"/>
</dbReference>
<sequence length="506" mass="56168">MAPARGPLPSAPNDGPAPDERPASSHPSRQETSTMFSDPDRNLDEVATINYYQPREPDAPELSDDWLTQRFVCEHCDDLRYCEERGTWLRWNGHKWQCEKTLLAFDRARLSNRAAASELADEDDVTDRDLRGLASAKTRAAVVSLAKADRAVAVAANDLDKDRMFLACPGLAIDLEAHRQRANKPEDFNTRAAGFAPAEGKPSKWLAFLGEVMDGDAEMVAYLQRVAGYCLTGNTSEHVLFFCYGTGRNGKSVMIEVLADVLGDYAETANMQAFTGDSSNRHLTEIAKLDGARLVTAVETEAGRPWAESRIKTLTGGDKVSARFMRKDEFVFSPQFKLMVAGNHKPTLACPDEAMRRRIQMIPFEVTIPPDRVDRQLKEKLLAEGPQILAWALEGLKDWQRIGLAPTERVLAASSEYMAEEDCVAAWLEECVDRSSGTEGTADLIAHYTDWAKRNGMPTLDHKLFASRLRAHGFTPHRTNRARGFKGLTLIHDIPAGLECSGPDQF</sequence>
<dbReference type="PANTHER" id="PTHR35372">
    <property type="entry name" value="ATP BINDING PROTEIN-RELATED"/>
    <property type="match status" value="1"/>
</dbReference>
<gene>
    <name evidence="6" type="ORF">DX908_04260</name>
</gene>
<evidence type="ECO:0000259" key="5">
    <source>
        <dbReference type="PROSITE" id="PS51206"/>
    </source>
</evidence>
<keyword evidence="2" id="KW-0378">Hydrolase</keyword>
<dbReference type="InterPro" id="IPR045455">
    <property type="entry name" value="NrS-1_pol-like_helicase"/>
</dbReference>
<evidence type="ECO:0000256" key="2">
    <source>
        <dbReference type="ARBA" id="ARBA00022801"/>
    </source>
</evidence>
<dbReference type="NCBIfam" id="TIGR01613">
    <property type="entry name" value="primase_Cterm"/>
    <property type="match status" value="1"/>
</dbReference>
<evidence type="ECO:0000256" key="4">
    <source>
        <dbReference type="SAM" id="MobiDB-lite"/>
    </source>
</evidence>
<dbReference type="GO" id="GO:0016787">
    <property type="term" value="F:hydrolase activity"/>
    <property type="evidence" value="ECO:0007669"/>
    <property type="project" value="UniProtKB-KW"/>
</dbReference>
<keyword evidence="7" id="KW-1185">Reference proteome</keyword>
<dbReference type="SMART" id="SM00885">
    <property type="entry name" value="D5_N"/>
    <property type="match status" value="1"/>
</dbReference>
<name>A0A371RGG8_9PROT</name>
<dbReference type="AlphaFoldDB" id="A0A371RGG8"/>
<reference evidence="6 7" key="1">
    <citation type="submission" date="2018-08" db="EMBL/GenBank/DDBJ databases">
        <title>Parvularcula sp. SM1705, isolated from surface water of the South Sea China.</title>
        <authorList>
            <person name="Sun L."/>
        </authorList>
    </citation>
    <scope>NUCLEOTIDE SEQUENCE [LARGE SCALE GENOMIC DNA]</scope>
    <source>
        <strain evidence="6 7">SM1705</strain>
    </source>
</reference>
<protein>
    <recommendedName>
        <fullName evidence="5">SF3 helicase domain-containing protein</fullName>
    </recommendedName>
</protein>
<dbReference type="InterPro" id="IPR027417">
    <property type="entry name" value="P-loop_NTPase"/>
</dbReference>
<dbReference type="EMBL" id="QUQO01000001">
    <property type="protein sequence ID" value="RFB04564.1"/>
    <property type="molecule type" value="Genomic_DNA"/>
</dbReference>
<dbReference type="GO" id="GO:0005524">
    <property type="term" value="F:ATP binding"/>
    <property type="evidence" value="ECO:0007669"/>
    <property type="project" value="UniProtKB-KW"/>
</dbReference>
<evidence type="ECO:0000313" key="6">
    <source>
        <dbReference type="EMBL" id="RFB04564.1"/>
    </source>
</evidence>
<organism evidence="6 7">
    <name type="scientific">Parvularcula marina</name>
    <dbReference type="NCBI Taxonomy" id="2292771"/>
    <lineage>
        <taxon>Bacteria</taxon>
        <taxon>Pseudomonadati</taxon>
        <taxon>Pseudomonadota</taxon>
        <taxon>Alphaproteobacteria</taxon>
        <taxon>Parvularculales</taxon>
        <taxon>Parvularculaceae</taxon>
        <taxon>Parvularcula</taxon>
    </lineage>
</organism>
<dbReference type="PROSITE" id="PS51206">
    <property type="entry name" value="SF3_HELICASE_1"/>
    <property type="match status" value="1"/>
</dbReference>
<evidence type="ECO:0000313" key="7">
    <source>
        <dbReference type="Proteomes" id="UP000264589"/>
    </source>
</evidence>
<dbReference type="Proteomes" id="UP000264589">
    <property type="component" value="Unassembled WGS sequence"/>
</dbReference>
<feature type="compositionally biased region" description="Polar residues" evidence="4">
    <location>
        <begin position="25"/>
        <end position="36"/>
    </location>
</feature>
<evidence type="ECO:0000256" key="1">
    <source>
        <dbReference type="ARBA" id="ARBA00022741"/>
    </source>
</evidence>
<dbReference type="InterPro" id="IPR051620">
    <property type="entry name" value="ORF904-like_C"/>
</dbReference>
<dbReference type="Pfam" id="PF08706">
    <property type="entry name" value="D5_N"/>
    <property type="match status" value="1"/>
</dbReference>
<dbReference type="Gene3D" id="3.40.50.300">
    <property type="entry name" value="P-loop containing nucleotide triphosphate hydrolases"/>
    <property type="match status" value="1"/>
</dbReference>
<proteinExistence type="predicted"/>
<dbReference type="PANTHER" id="PTHR35372:SF2">
    <property type="entry name" value="SF3 HELICASE DOMAIN-CONTAINING PROTEIN"/>
    <property type="match status" value="1"/>
</dbReference>
<comment type="caution">
    <text evidence="6">The sequence shown here is derived from an EMBL/GenBank/DDBJ whole genome shotgun (WGS) entry which is preliminary data.</text>
</comment>
<feature type="domain" description="SF3 helicase" evidence="5">
    <location>
        <begin position="218"/>
        <end position="377"/>
    </location>
</feature>
<keyword evidence="1" id="KW-0547">Nucleotide-binding</keyword>
<feature type="region of interest" description="Disordered" evidence="4">
    <location>
        <begin position="1"/>
        <end position="40"/>
    </location>
</feature>
<dbReference type="SUPFAM" id="SSF52540">
    <property type="entry name" value="P-loop containing nucleoside triphosphate hydrolases"/>
    <property type="match status" value="1"/>
</dbReference>